<evidence type="ECO:0000256" key="1">
    <source>
        <dbReference type="ARBA" id="ARBA00005189"/>
    </source>
</evidence>
<evidence type="ECO:0000256" key="3">
    <source>
        <dbReference type="ARBA" id="ARBA00022679"/>
    </source>
</evidence>
<dbReference type="PANTHER" id="PTHR37323:SF1">
    <property type="entry name" value="L-ORNITHINE N(ALPHA)-ACYLTRANSFERASE"/>
    <property type="match status" value="1"/>
</dbReference>
<dbReference type="InterPro" id="IPR045746">
    <property type="entry name" value="ACT14924-like_Acyltransf_dom"/>
</dbReference>
<keyword evidence="5" id="KW-0012">Acyltransferase</keyword>
<keyword evidence="4" id="KW-0443">Lipid metabolism</keyword>
<protein>
    <recommendedName>
        <fullName evidence="6">Phospholipid/glycerol acyltransferase domain-containing protein</fullName>
    </recommendedName>
</protein>
<evidence type="ECO:0000259" key="6">
    <source>
        <dbReference type="SMART" id="SM00563"/>
    </source>
</evidence>
<dbReference type="Gene3D" id="3.40.630.30">
    <property type="match status" value="1"/>
</dbReference>
<dbReference type="SUPFAM" id="SSF69593">
    <property type="entry name" value="Glycerol-3-phosphate (1)-acyltransferase"/>
    <property type="match status" value="1"/>
</dbReference>
<evidence type="ECO:0000256" key="4">
    <source>
        <dbReference type="ARBA" id="ARBA00023098"/>
    </source>
</evidence>
<keyword evidence="3" id="KW-0808">Transferase</keyword>
<dbReference type="InterPro" id="IPR002123">
    <property type="entry name" value="Plipid/glycerol_acylTrfase"/>
</dbReference>
<evidence type="ECO:0000313" key="7">
    <source>
        <dbReference type="EMBL" id="APG28674.1"/>
    </source>
</evidence>
<gene>
    <name evidence="7" type="ORF">A7E78_13025</name>
</gene>
<dbReference type="SMART" id="SM00563">
    <property type="entry name" value="PlsC"/>
    <property type="match status" value="1"/>
</dbReference>
<proteinExistence type="predicted"/>
<dbReference type="InterPro" id="IPR052351">
    <property type="entry name" value="Ornithine_N-alpha-AT"/>
</dbReference>
<comment type="pathway">
    <text evidence="1">Lipid metabolism.</text>
</comment>
<dbReference type="EMBL" id="CP015519">
    <property type="protein sequence ID" value="APG28674.1"/>
    <property type="molecule type" value="Genomic_DNA"/>
</dbReference>
<dbReference type="PANTHER" id="PTHR37323">
    <property type="entry name" value="GCN5-RELATED N-ACETYLTRANSFERASE"/>
    <property type="match status" value="1"/>
</dbReference>
<evidence type="ECO:0000313" key="8">
    <source>
        <dbReference type="Proteomes" id="UP000182517"/>
    </source>
</evidence>
<accession>A0A1L3GRV3</accession>
<dbReference type="STRING" id="1842532.A7E78_13025"/>
<dbReference type="KEGG" id="pef:A7E78_13025"/>
<dbReference type="InterPro" id="IPR016181">
    <property type="entry name" value="Acyl_CoA_acyltransferase"/>
</dbReference>
<reference evidence="7 8" key="1">
    <citation type="journal article" date="2017" name="Genome Announc.">
        <title>Complete Genome Sequences of Two Acetylene-Fermenting Pelobacter acetylenicus Strains.</title>
        <authorList>
            <person name="Sutton J.M."/>
            <person name="Baesman S.M."/>
            <person name="Fierst J.L."/>
            <person name="Poret-Peterson A.T."/>
            <person name="Oremland R.S."/>
            <person name="Dunlap D.S."/>
            <person name="Akob D.M."/>
        </authorList>
    </citation>
    <scope>NUCLEOTIDE SEQUENCE [LARGE SCALE GENOMIC DNA]</scope>
    <source>
        <strain evidence="7 8">SFB93</strain>
    </source>
</reference>
<dbReference type="AlphaFoldDB" id="A0A1L3GRV3"/>
<keyword evidence="2" id="KW-0444">Lipid biosynthesis</keyword>
<evidence type="ECO:0000256" key="5">
    <source>
        <dbReference type="ARBA" id="ARBA00023315"/>
    </source>
</evidence>
<name>A0A1L3GRV3_9BACT</name>
<dbReference type="Proteomes" id="UP000182517">
    <property type="component" value="Chromosome"/>
</dbReference>
<dbReference type="SUPFAM" id="SSF55729">
    <property type="entry name" value="Acyl-CoA N-acyltransferases (Nat)"/>
    <property type="match status" value="1"/>
</dbReference>
<dbReference type="GO" id="GO:0006629">
    <property type="term" value="P:lipid metabolic process"/>
    <property type="evidence" value="ECO:0007669"/>
    <property type="project" value="UniProtKB-KW"/>
</dbReference>
<dbReference type="OrthoDB" id="1113830at2"/>
<sequence length="617" mass="69037">MTDEIRSEDVFRLTVPVDAPLPQRLAGTLAIPVMDRLLGLKRCREIYRTIVHQTPEAFAGAALDALGVQWNIESDELAKIPTKGPLVAVANHPFGAVEGLMMIALLRRVRPDIKVMANYLLQRIPQLADTVIAVDPFGASQSARRNIGPLRESLRWLGQGGVLVVFPAGEVSHFKLSHRAVADPTWSDTLGRIVRRSGAGVLPIFFPGCNGLKFQVAGMVHPRLRTALLARELLNKRGRSLSARIGAMISAKQLSRLNSDREVVDYLRLRTYMLGCTLRTQSVQPRVDEESKDEVEPPVEVIGPQDSKLVAAEVDRLDPTSLLAENKVLQVWQAEAAQIPYLLLEIGRLREITFRAIGEGTGRPFDLDRFDQHYLHIFLWHKDRQEVVGAYRLGRCDKILPEQGKSGLYTSTLFKYRSKLFERLGPALELGRSFVRPEYQRSYTPLLLLWKGIGAFVVAHPQYRTLFGPVSISRDYSDLSRRLIAGSLRETLLAPKLAGLVKPRVPLDRRPVRVKGCAADLAHTFCSNIDQVGAMVADIDVEQKGIPVLLRHYLNLGGKLLAFNVDREFSDVLDGLILVDLTETERKTLERYFGKEGTEAFLNYQCMMQMQPQALCA</sequence>
<organism evidence="7 8">
    <name type="scientific">Syntrophotalea acetylenivorans</name>
    <dbReference type="NCBI Taxonomy" id="1842532"/>
    <lineage>
        <taxon>Bacteria</taxon>
        <taxon>Pseudomonadati</taxon>
        <taxon>Thermodesulfobacteriota</taxon>
        <taxon>Desulfuromonadia</taxon>
        <taxon>Desulfuromonadales</taxon>
        <taxon>Syntrophotaleaceae</taxon>
        <taxon>Syntrophotalea</taxon>
    </lineage>
</organism>
<dbReference type="Pfam" id="PF19576">
    <property type="entry name" value="Acyltransf_2"/>
    <property type="match status" value="1"/>
</dbReference>
<dbReference type="RefSeq" id="WP_072284700.1">
    <property type="nucleotide sequence ID" value="NZ_CP015519.1"/>
</dbReference>
<dbReference type="Pfam" id="PF13444">
    <property type="entry name" value="Acetyltransf_5"/>
    <property type="match status" value="1"/>
</dbReference>
<dbReference type="CDD" id="cd07986">
    <property type="entry name" value="LPLAT_ACT14924-like"/>
    <property type="match status" value="1"/>
</dbReference>
<evidence type="ECO:0000256" key="2">
    <source>
        <dbReference type="ARBA" id="ARBA00022516"/>
    </source>
</evidence>
<feature type="domain" description="Phospholipid/glycerol acyltransferase" evidence="6">
    <location>
        <begin position="86"/>
        <end position="209"/>
    </location>
</feature>
<dbReference type="GO" id="GO:0016746">
    <property type="term" value="F:acyltransferase activity"/>
    <property type="evidence" value="ECO:0007669"/>
    <property type="project" value="UniProtKB-KW"/>
</dbReference>
<keyword evidence="8" id="KW-1185">Reference proteome</keyword>